<dbReference type="STRING" id="428993.SAMN06296058_0826"/>
<accession>A0A1T5JJD0</accession>
<protein>
    <submittedName>
        <fullName evidence="3">Uncharacterized protein</fullName>
    </submittedName>
</protein>
<name>A0A1T5JJD0_9GAMM</name>
<organism evidence="3 4">
    <name type="scientific">Pseudoxanthomonas indica</name>
    <dbReference type="NCBI Taxonomy" id="428993"/>
    <lineage>
        <taxon>Bacteria</taxon>
        <taxon>Pseudomonadati</taxon>
        <taxon>Pseudomonadota</taxon>
        <taxon>Gammaproteobacteria</taxon>
        <taxon>Lysobacterales</taxon>
        <taxon>Lysobacteraceae</taxon>
        <taxon>Pseudoxanthomonas</taxon>
    </lineage>
</organism>
<feature type="region of interest" description="Disordered" evidence="1">
    <location>
        <begin position="195"/>
        <end position="229"/>
    </location>
</feature>
<evidence type="ECO:0000313" key="3">
    <source>
        <dbReference type="EMBL" id="SKC51328.1"/>
    </source>
</evidence>
<feature type="signal peptide" evidence="2">
    <location>
        <begin position="1"/>
        <end position="30"/>
    </location>
</feature>
<dbReference type="Proteomes" id="UP000190341">
    <property type="component" value="Unassembled WGS sequence"/>
</dbReference>
<evidence type="ECO:0000313" key="4">
    <source>
        <dbReference type="Proteomes" id="UP000190341"/>
    </source>
</evidence>
<feature type="compositionally biased region" description="Low complexity" evidence="1">
    <location>
        <begin position="212"/>
        <end position="229"/>
    </location>
</feature>
<dbReference type="AlphaFoldDB" id="A0A1T5JJD0"/>
<reference evidence="3 4" key="1">
    <citation type="submission" date="2017-02" db="EMBL/GenBank/DDBJ databases">
        <authorList>
            <person name="Peterson S.W."/>
        </authorList>
    </citation>
    <scope>NUCLEOTIDE SEQUENCE [LARGE SCALE GENOMIC DNA]</scope>
    <source>
        <strain evidence="3 4">P15</strain>
    </source>
</reference>
<keyword evidence="4" id="KW-1185">Reference proteome</keyword>
<sequence>MTPARPSFASLPSALIRTVLLLALAAPALAVDPPAALEAPPFEPAKVNLPGLISCEQQPESFLSLAIAVQDPLNAVSLGWRPLPQTNMFMTEYALNQPVTVFGHRSDRIAFAGSAVMAILDLPDPRPLAKELALETAVDTPDKAMFGKELLSEEFQDAKTGKAMVRSAVLSVSNVTSHPGKTLVGCTYSIDPLEEEEAPVELTPSAAPAGEPAPTAVPASPAAASPAGA</sequence>
<gene>
    <name evidence="3" type="ORF">SAMN06296058_0826</name>
</gene>
<dbReference type="EMBL" id="FUZV01000001">
    <property type="protein sequence ID" value="SKC51328.1"/>
    <property type="molecule type" value="Genomic_DNA"/>
</dbReference>
<feature type="chain" id="PRO_5012527195" evidence="2">
    <location>
        <begin position="31"/>
        <end position="229"/>
    </location>
</feature>
<keyword evidence="2" id="KW-0732">Signal</keyword>
<evidence type="ECO:0000256" key="1">
    <source>
        <dbReference type="SAM" id="MobiDB-lite"/>
    </source>
</evidence>
<dbReference type="RefSeq" id="WP_176140770.1">
    <property type="nucleotide sequence ID" value="NZ_BMCL01000003.1"/>
</dbReference>
<evidence type="ECO:0000256" key="2">
    <source>
        <dbReference type="SAM" id="SignalP"/>
    </source>
</evidence>
<proteinExistence type="predicted"/>